<dbReference type="PANTHER" id="PTHR21481:SF0">
    <property type="entry name" value="PROTEIN CLEC16A"/>
    <property type="match status" value="1"/>
</dbReference>
<feature type="compositionally biased region" description="Basic and acidic residues" evidence="1">
    <location>
        <begin position="172"/>
        <end position="185"/>
    </location>
</feature>
<dbReference type="OrthoDB" id="294052at2759"/>
<dbReference type="GO" id="GO:0016197">
    <property type="term" value="P:endosomal transport"/>
    <property type="evidence" value="ECO:0007669"/>
    <property type="project" value="TreeGrafter"/>
</dbReference>
<evidence type="ECO:0000259" key="3">
    <source>
        <dbReference type="Pfam" id="PF19439"/>
    </source>
</evidence>
<evidence type="ECO:0000313" key="5">
    <source>
        <dbReference type="Proteomes" id="UP000276133"/>
    </source>
</evidence>
<evidence type="ECO:0000313" key="4">
    <source>
        <dbReference type="EMBL" id="RNA07939.1"/>
    </source>
</evidence>
<protein>
    <submittedName>
        <fullName evidence="4">CLEC16A isoform X2</fullName>
    </submittedName>
</protein>
<organism evidence="4 5">
    <name type="scientific">Brachionus plicatilis</name>
    <name type="common">Marine rotifer</name>
    <name type="synonym">Brachionus muelleri</name>
    <dbReference type="NCBI Taxonomy" id="10195"/>
    <lineage>
        <taxon>Eukaryota</taxon>
        <taxon>Metazoa</taxon>
        <taxon>Spiralia</taxon>
        <taxon>Gnathifera</taxon>
        <taxon>Rotifera</taxon>
        <taxon>Eurotatoria</taxon>
        <taxon>Monogononta</taxon>
        <taxon>Pseudotrocha</taxon>
        <taxon>Ploima</taxon>
        <taxon>Brachionidae</taxon>
        <taxon>Brachionus</taxon>
    </lineage>
</organism>
<dbReference type="GO" id="GO:0007034">
    <property type="term" value="P:vacuolar transport"/>
    <property type="evidence" value="ECO:0007669"/>
    <property type="project" value="TreeGrafter"/>
</dbReference>
<dbReference type="EMBL" id="REGN01006895">
    <property type="protein sequence ID" value="RNA07939.1"/>
    <property type="molecule type" value="Genomic_DNA"/>
</dbReference>
<dbReference type="InterPro" id="IPR045820">
    <property type="entry name" value="CLEC16A/TT9_C"/>
</dbReference>
<proteinExistence type="predicted"/>
<keyword evidence="2" id="KW-0812">Transmembrane</keyword>
<dbReference type="GO" id="GO:0005770">
    <property type="term" value="C:late endosome"/>
    <property type="evidence" value="ECO:0007669"/>
    <property type="project" value="TreeGrafter"/>
</dbReference>
<evidence type="ECO:0000256" key="1">
    <source>
        <dbReference type="SAM" id="MobiDB-lite"/>
    </source>
</evidence>
<dbReference type="STRING" id="10195.A0A3M7Q9L7"/>
<feature type="transmembrane region" description="Helical" evidence="2">
    <location>
        <begin position="67"/>
        <end position="86"/>
    </location>
</feature>
<name>A0A3M7Q9L7_BRAPC</name>
<dbReference type="Proteomes" id="UP000276133">
    <property type="component" value="Unassembled WGS sequence"/>
</dbReference>
<sequence length="752" mass="85773">HTKKSNLIDLIDEYIDHLNYLQDIYMLDNQALSNFLTQQLIRRLFVPVFLSSLRRKDKYTVTDRKPYIQPFLAVFLLSHVLSIITYQPLVTDLCDFVFFMNDEKVMDQMCERSKNPPGQAFDDYLSEPRNLVNYLSSLSGEKKLSISRKRRSLSVPHFSSINKSDENLGSNEEQKNEMEAEKEENLTESNELLALNITDDEKYLSVLSKNQAQFGIIFENLLQYLNSDEYDELNSLICLSFMYTLVNNPGLPVKVVDLIKTRLTNGEISSMYNETLMDYLIKILEKSVEPDYKVRLATLEIATRVIKSIACVGSKSCIGEVHMVRIEQVRVQSASMLRESFRTEEMFLDMFEHEYHSFNSHTFSCEMLLREWSILLTPRSTPLSGIELTKRFPCGDTEKLKHLMRTFFLIRNLCLNLNNQIENQLPLTKQEHLVKENDALDLNSSDLIACTVNLKEKKDRRFLVIDPIQFILVEPEVKRIGWGIVKFSDLIQDVEVTPDKEDSRSLNITIKKSTQTGKPLILLNSAFTFDDHIRCMAAKQHLVRARDRARRMKLEKIAQLLDLSTNQAAQKPIFMHSQSHNDILPYNLVAGYSLLNNLNHPGRASMISSTWSQIAQAEKHTQLMSSPMAAFSKTSSPVHHKNNSSDPNSISVSFYKNQVSFTSPSLATSSNSNVSLNINKCKDKIESLPAISPKNTSDSGVQVNQNESDDFLATKLKESIKPLSDCVPLVSVNSESCSDPTTSPDDPSIQYY</sequence>
<feature type="region of interest" description="Disordered" evidence="1">
    <location>
        <begin position="160"/>
        <end position="185"/>
    </location>
</feature>
<gene>
    <name evidence="4" type="ORF">BpHYR1_001837</name>
</gene>
<dbReference type="GO" id="GO:0005794">
    <property type="term" value="C:Golgi apparatus"/>
    <property type="evidence" value="ECO:0007669"/>
    <property type="project" value="TreeGrafter"/>
</dbReference>
<dbReference type="Pfam" id="PF19439">
    <property type="entry name" value="CLEC16A_C"/>
    <property type="match status" value="1"/>
</dbReference>
<comment type="caution">
    <text evidence="4">The sequence shown here is derived from an EMBL/GenBank/DDBJ whole genome shotgun (WGS) entry which is preliminary data.</text>
</comment>
<evidence type="ECO:0000256" key="2">
    <source>
        <dbReference type="SAM" id="Phobius"/>
    </source>
</evidence>
<dbReference type="InterPro" id="IPR039272">
    <property type="entry name" value="CLEC16A/TT9"/>
</dbReference>
<dbReference type="AlphaFoldDB" id="A0A3M7Q9L7"/>
<feature type="compositionally biased region" description="Polar residues" evidence="1">
    <location>
        <begin position="160"/>
        <end position="170"/>
    </location>
</feature>
<dbReference type="GO" id="GO:1901096">
    <property type="term" value="P:regulation of autophagosome maturation"/>
    <property type="evidence" value="ECO:0007669"/>
    <property type="project" value="TreeGrafter"/>
</dbReference>
<feature type="non-terminal residue" evidence="4">
    <location>
        <position position="1"/>
    </location>
</feature>
<keyword evidence="5" id="KW-1185">Reference proteome</keyword>
<keyword evidence="2" id="KW-0472">Membrane</keyword>
<accession>A0A3M7Q9L7</accession>
<reference evidence="4 5" key="1">
    <citation type="journal article" date="2018" name="Sci. Rep.">
        <title>Genomic signatures of local adaptation to the degree of environmental predictability in rotifers.</title>
        <authorList>
            <person name="Franch-Gras L."/>
            <person name="Hahn C."/>
            <person name="Garcia-Roger E.M."/>
            <person name="Carmona M.J."/>
            <person name="Serra M."/>
            <person name="Gomez A."/>
        </authorList>
    </citation>
    <scope>NUCLEOTIDE SEQUENCE [LARGE SCALE GENOMIC DNA]</scope>
    <source>
        <strain evidence="4">HYR1</strain>
    </source>
</reference>
<feature type="region of interest" description="Disordered" evidence="1">
    <location>
        <begin position="732"/>
        <end position="752"/>
    </location>
</feature>
<feature type="domain" description="CLEC16A/TT9 C-terminal" evidence="3">
    <location>
        <begin position="169"/>
        <end position="739"/>
    </location>
</feature>
<dbReference type="PANTHER" id="PTHR21481">
    <property type="entry name" value="PROTEIN CLEC16A"/>
    <property type="match status" value="1"/>
</dbReference>
<keyword evidence="2" id="KW-1133">Transmembrane helix</keyword>